<evidence type="ECO:0000256" key="4">
    <source>
        <dbReference type="ARBA" id="ARBA00022833"/>
    </source>
</evidence>
<feature type="compositionally biased region" description="Polar residues" evidence="6">
    <location>
        <begin position="461"/>
        <end position="494"/>
    </location>
</feature>
<feature type="region of interest" description="Disordered" evidence="6">
    <location>
        <begin position="521"/>
        <end position="552"/>
    </location>
</feature>
<sequence length="664" mass="71818">MPLTKLMMLMTNSNSTKPNGDLTSHQSDFTHNSESLSSRSSVCSSNELCTPTPLGMNRSHDPKRLSMLSSSSLQSDLSSQMAPSVNSTDSSQIPQANKFLTPSTPPLLNSSPPTQQTENSNLGFLNQTFDSSNIQITMTPWSSIDSLGQQNQNKSNQIDQLNPSNLSENTAAYEAFHSWSPQPSSQHSIDEYRHRTSASPNGHSRSASYQSTQSSSIDSTLDSSTASAQTPILDVNYSSVGLANTLAQMSLNPLMSDSLSGMSMYSPALSGRYTPNTCIGNQHQVSSNLRQQDHLNFADPLTNLCAAYAASSAYTGYPQQYIDPQTLLAYSNALASTPSNLLELYGLKPELLATGTDALARLVNGTDLDSLDKIKEPKSQGPSPANKKTNLYKTELCRSWEEKGSCRYGSRCQFAHGQDELRSVNRHPKFKTEICRTFWLHGSCPYGKRCCFLHTTATDGSPTSNMTTNLDGKQTTTSNSNAHDPPTSRLQQRTSSSPESSGSVERNLGLSLSAYLASSPQLHSAPPVRPHSEIGHCRNTSSGNSSPLSSFDGLRIQIGSRLSARDQVPAQEAPGPRSRLERLRPTSDYIDSAGSMPTTSVASSTRYNPFLDSLQPPHSAFSDFSSILRRSPCPQPIGKALSANGDESSNVHVLAKFSNNLSMA</sequence>
<dbReference type="GO" id="GO:0008270">
    <property type="term" value="F:zinc ion binding"/>
    <property type="evidence" value="ECO:0007669"/>
    <property type="project" value="UniProtKB-KW"/>
</dbReference>
<dbReference type="InterPro" id="IPR045877">
    <property type="entry name" value="ZFP36-like"/>
</dbReference>
<dbReference type="EMBL" id="AVOT02026830">
    <property type="protein sequence ID" value="MBW0518725.1"/>
    <property type="molecule type" value="Genomic_DNA"/>
</dbReference>
<feature type="compositionally biased region" description="Polar residues" evidence="6">
    <location>
        <begin position="82"/>
        <end position="95"/>
    </location>
</feature>
<feature type="compositionally biased region" description="Low complexity" evidence="6">
    <location>
        <begin position="100"/>
        <end position="114"/>
    </location>
</feature>
<dbReference type="FunFam" id="4.10.1000.10:FF:000001">
    <property type="entry name" value="zinc finger CCCH domain-containing protein 15-like"/>
    <property type="match status" value="1"/>
</dbReference>
<dbReference type="PANTHER" id="PTHR12547">
    <property type="entry name" value="CCCH ZINC FINGER/TIS11-RELATED"/>
    <property type="match status" value="1"/>
</dbReference>
<feature type="domain" description="C3H1-type" evidence="7">
    <location>
        <begin position="429"/>
        <end position="457"/>
    </location>
</feature>
<dbReference type="InterPro" id="IPR000571">
    <property type="entry name" value="Znf_CCCH"/>
</dbReference>
<feature type="region of interest" description="Disordered" evidence="6">
    <location>
        <begin position="179"/>
        <end position="223"/>
    </location>
</feature>
<name>A0A9Q3HXV5_9BASI</name>
<keyword evidence="9" id="KW-1185">Reference proteome</keyword>
<keyword evidence="2" id="KW-0677">Repeat</keyword>
<reference evidence="8" key="1">
    <citation type="submission" date="2021-03" db="EMBL/GenBank/DDBJ databases">
        <title>Draft genome sequence of rust myrtle Austropuccinia psidii MF-1, a brazilian biotype.</title>
        <authorList>
            <person name="Quecine M.C."/>
            <person name="Pachon D.M.R."/>
            <person name="Bonatelli M.L."/>
            <person name="Correr F.H."/>
            <person name="Franceschini L.M."/>
            <person name="Leite T.F."/>
            <person name="Margarido G.R.A."/>
            <person name="Almeida C.A."/>
            <person name="Ferrarezi J.A."/>
            <person name="Labate C.A."/>
        </authorList>
    </citation>
    <scope>NUCLEOTIDE SEQUENCE</scope>
    <source>
        <strain evidence="8">MF-1</strain>
    </source>
</reference>
<evidence type="ECO:0000259" key="7">
    <source>
        <dbReference type="PROSITE" id="PS50103"/>
    </source>
</evidence>
<keyword evidence="4 5" id="KW-0862">Zinc</keyword>
<keyword evidence="3 5" id="KW-0863">Zinc-finger</keyword>
<dbReference type="InterPro" id="IPR036855">
    <property type="entry name" value="Znf_CCCH_sf"/>
</dbReference>
<dbReference type="PROSITE" id="PS50103">
    <property type="entry name" value="ZF_C3H1"/>
    <property type="match status" value="2"/>
</dbReference>
<feature type="domain" description="C3H1-type" evidence="7">
    <location>
        <begin position="391"/>
        <end position="419"/>
    </location>
</feature>
<protein>
    <recommendedName>
        <fullName evidence="7">C3H1-type domain-containing protein</fullName>
    </recommendedName>
</protein>
<organism evidence="8 9">
    <name type="scientific">Austropuccinia psidii MF-1</name>
    <dbReference type="NCBI Taxonomy" id="1389203"/>
    <lineage>
        <taxon>Eukaryota</taxon>
        <taxon>Fungi</taxon>
        <taxon>Dikarya</taxon>
        <taxon>Basidiomycota</taxon>
        <taxon>Pucciniomycotina</taxon>
        <taxon>Pucciniomycetes</taxon>
        <taxon>Pucciniales</taxon>
        <taxon>Sphaerophragmiaceae</taxon>
        <taxon>Austropuccinia</taxon>
    </lineage>
</organism>
<comment type="caution">
    <text evidence="8">The sequence shown here is derived from an EMBL/GenBank/DDBJ whole genome shotgun (WGS) entry which is preliminary data.</text>
</comment>
<feature type="compositionally biased region" description="Low complexity" evidence="6">
    <location>
        <begin position="65"/>
        <end position="81"/>
    </location>
</feature>
<dbReference type="SMART" id="SM00356">
    <property type="entry name" value="ZnF_C3H1"/>
    <property type="match status" value="2"/>
</dbReference>
<evidence type="ECO:0000256" key="3">
    <source>
        <dbReference type="ARBA" id="ARBA00022771"/>
    </source>
</evidence>
<evidence type="ECO:0000256" key="5">
    <source>
        <dbReference type="PROSITE-ProRule" id="PRU00723"/>
    </source>
</evidence>
<keyword evidence="1 5" id="KW-0479">Metal-binding</keyword>
<feature type="region of interest" description="Disordered" evidence="6">
    <location>
        <begin position="461"/>
        <end position="505"/>
    </location>
</feature>
<feature type="compositionally biased region" description="Low complexity" evidence="6">
    <location>
        <begin position="32"/>
        <end position="49"/>
    </location>
</feature>
<feature type="region of interest" description="Disordered" evidence="6">
    <location>
        <begin position="11"/>
        <end position="125"/>
    </location>
</feature>
<feature type="compositionally biased region" description="Polar residues" evidence="6">
    <location>
        <begin position="11"/>
        <end position="30"/>
    </location>
</feature>
<feature type="compositionally biased region" description="Low complexity" evidence="6">
    <location>
        <begin position="541"/>
        <end position="550"/>
    </location>
</feature>
<feature type="compositionally biased region" description="Polar residues" evidence="6">
    <location>
        <begin position="115"/>
        <end position="125"/>
    </location>
</feature>
<evidence type="ECO:0000256" key="1">
    <source>
        <dbReference type="ARBA" id="ARBA00022723"/>
    </source>
</evidence>
<feature type="zinc finger region" description="C3H1-type" evidence="5">
    <location>
        <begin position="429"/>
        <end position="457"/>
    </location>
</feature>
<proteinExistence type="predicted"/>
<evidence type="ECO:0000256" key="6">
    <source>
        <dbReference type="SAM" id="MobiDB-lite"/>
    </source>
</evidence>
<feature type="region of interest" description="Disordered" evidence="6">
    <location>
        <begin position="145"/>
        <end position="164"/>
    </location>
</feature>
<dbReference type="Gene3D" id="4.10.1000.10">
    <property type="entry name" value="Zinc finger, CCCH-type"/>
    <property type="match status" value="2"/>
</dbReference>
<evidence type="ECO:0000313" key="9">
    <source>
        <dbReference type="Proteomes" id="UP000765509"/>
    </source>
</evidence>
<evidence type="ECO:0000256" key="2">
    <source>
        <dbReference type="ARBA" id="ARBA00022737"/>
    </source>
</evidence>
<gene>
    <name evidence="8" type="ORF">O181_058440</name>
</gene>
<dbReference type="Proteomes" id="UP000765509">
    <property type="component" value="Unassembled WGS sequence"/>
</dbReference>
<dbReference type="GO" id="GO:0003729">
    <property type="term" value="F:mRNA binding"/>
    <property type="evidence" value="ECO:0007669"/>
    <property type="project" value="InterPro"/>
</dbReference>
<dbReference type="PANTHER" id="PTHR12547:SF18">
    <property type="entry name" value="PROTEIN TIS11"/>
    <property type="match status" value="1"/>
</dbReference>
<dbReference type="SUPFAM" id="SSF90229">
    <property type="entry name" value="CCCH zinc finger"/>
    <property type="match status" value="2"/>
</dbReference>
<feature type="zinc finger region" description="C3H1-type" evidence="5">
    <location>
        <begin position="391"/>
        <end position="419"/>
    </location>
</feature>
<accession>A0A9Q3HXV5</accession>
<feature type="compositionally biased region" description="Low complexity" evidence="6">
    <location>
        <begin position="495"/>
        <end position="505"/>
    </location>
</feature>
<feature type="compositionally biased region" description="Low complexity" evidence="6">
    <location>
        <begin position="204"/>
        <end position="223"/>
    </location>
</feature>
<evidence type="ECO:0000313" key="8">
    <source>
        <dbReference type="EMBL" id="MBW0518725.1"/>
    </source>
</evidence>
<dbReference type="AlphaFoldDB" id="A0A9Q3HXV5"/>
<dbReference type="Pfam" id="PF00642">
    <property type="entry name" value="zf-CCCH"/>
    <property type="match status" value="2"/>
</dbReference>
<dbReference type="OrthoDB" id="410307at2759"/>